<reference evidence="4 5" key="1">
    <citation type="submission" date="2016-04" db="EMBL/GenBank/DDBJ databases">
        <title>Genome sequence of Methanobrevibacter filiformis DSM 11501.</title>
        <authorList>
            <person name="Poehlein A."/>
            <person name="Seedorf H."/>
            <person name="Daniel R."/>
        </authorList>
    </citation>
    <scope>NUCLEOTIDE SEQUENCE [LARGE SCALE GENOMIC DNA]</scope>
    <source>
        <strain evidence="4 5">DSM 11501</strain>
    </source>
</reference>
<keyword evidence="4" id="KW-0456">Lyase</keyword>
<feature type="domain" description="MmgE/PrpD N-terminal" evidence="2">
    <location>
        <begin position="5"/>
        <end position="247"/>
    </location>
</feature>
<dbReference type="InterPro" id="IPR042183">
    <property type="entry name" value="MmgE/PrpD_sf_1"/>
</dbReference>
<evidence type="ECO:0000313" key="5">
    <source>
        <dbReference type="Proteomes" id="UP000077066"/>
    </source>
</evidence>
<dbReference type="AlphaFoldDB" id="A0A166C845"/>
<dbReference type="STRING" id="55758.MBFIL_12270"/>
<dbReference type="PATRIC" id="fig|55758.3.peg.1406"/>
<dbReference type="Gene3D" id="1.10.4100.10">
    <property type="entry name" value="2-methylcitrate dehydratase PrpD"/>
    <property type="match status" value="1"/>
</dbReference>
<protein>
    <submittedName>
        <fullName evidence="4">2-methylcitrate dehydratase</fullName>
        <ecNumber evidence="4">4.2.1.79</ecNumber>
    </submittedName>
</protein>
<dbReference type="GO" id="GO:0047547">
    <property type="term" value="F:2-methylcitrate dehydratase activity"/>
    <property type="evidence" value="ECO:0007669"/>
    <property type="project" value="UniProtKB-EC"/>
</dbReference>
<dbReference type="OrthoDB" id="43639at2157"/>
<feature type="domain" description="MmgE/PrpD C-terminal" evidence="3">
    <location>
        <begin position="278"/>
        <end position="431"/>
    </location>
</feature>
<dbReference type="InterPro" id="IPR042188">
    <property type="entry name" value="MmgE/PrpD_sf_2"/>
</dbReference>
<dbReference type="Pfam" id="PF03972">
    <property type="entry name" value="MmgE_PrpD_N"/>
    <property type="match status" value="1"/>
</dbReference>
<dbReference type="InterPro" id="IPR005656">
    <property type="entry name" value="MmgE_PrpD"/>
</dbReference>
<sequence length="467" mass="52026">MMASKFANFILELNYEDIDKETLEKTKLCFLDYLAVTLRGMKEESTKIAIKTLNQLFSAYHYNNAFKSSFIDGTYTNPLNAGFINGIAAHSLDLDDGHRFAGLHLGSVIFSTAIAISQAENNTGNEFFEAVIGGYEVAIVLGTLINPNHRNQGFHSTGTIGTIASCVTAAKLLKLDYNQIIATLSTATTSASGLLESDHKGTMGKPFHVGNAVYNGILAAFLAKNGFTGTESIIDGDEGFIKGLATKTFNELDQKLKNSYLDQELGKFHINNVYLKKYPVCRHLHSSIESILNLRESLIRKYIDKYTKYIDKIDIYTYKIASQHNNHNISNKEGLKQSLPYSAALALLFGKLDINVLDNFSKDDVKSIADKINIHCDSELESFAPDLMSSKVIITTSTGHVFENLTDIPQGETGKPFSKKDILDKFNEINQDIDLIKIIAIENKIDNLDKLKINDFMEFFHELLRLN</sequence>
<keyword evidence="5" id="KW-1185">Reference proteome</keyword>
<accession>A0A166C845</accession>
<dbReference type="Gene3D" id="3.30.1330.120">
    <property type="entry name" value="2-methylcitrate dehydratase PrpD"/>
    <property type="match status" value="1"/>
</dbReference>
<dbReference type="InterPro" id="IPR036148">
    <property type="entry name" value="MmgE/PrpD_sf"/>
</dbReference>
<dbReference type="Pfam" id="PF19305">
    <property type="entry name" value="MmgE_PrpD_C"/>
    <property type="match status" value="1"/>
</dbReference>
<evidence type="ECO:0000259" key="2">
    <source>
        <dbReference type="Pfam" id="PF03972"/>
    </source>
</evidence>
<dbReference type="InterPro" id="IPR045336">
    <property type="entry name" value="MmgE_PrpD_N"/>
</dbReference>
<dbReference type="PANTHER" id="PTHR16943">
    <property type="entry name" value="2-METHYLCITRATE DEHYDRATASE-RELATED"/>
    <property type="match status" value="1"/>
</dbReference>
<dbReference type="RefSeq" id="WP_066972721.1">
    <property type="nucleotide sequence ID" value="NZ_LWMT01000235.1"/>
</dbReference>
<evidence type="ECO:0000256" key="1">
    <source>
        <dbReference type="ARBA" id="ARBA00006174"/>
    </source>
</evidence>
<name>A0A166C845_9EURY</name>
<dbReference type="Proteomes" id="UP000077066">
    <property type="component" value="Unassembled WGS sequence"/>
</dbReference>
<evidence type="ECO:0000259" key="3">
    <source>
        <dbReference type="Pfam" id="PF19305"/>
    </source>
</evidence>
<dbReference type="InterPro" id="IPR045337">
    <property type="entry name" value="MmgE_PrpD_C"/>
</dbReference>
<organism evidence="4 5">
    <name type="scientific">Methanobrevibacter filiformis</name>
    <dbReference type="NCBI Taxonomy" id="55758"/>
    <lineage>
        <taxon>Archaea</taxon>
        <taxon>Methanobacteriati</taxon>
        <taxon>Methanobacteriota</taxon>
        <taxon>Methanomada group</taxon>
        <taxon>Methanobacteria</taxon>
        <taxon>Methanobacteriales</taxon>
        <taxon>Methanobacteriaceae</taxon>
        <taxon>Methanobrevibacter</taxon>
    </lineage>
</organism>
<proteinExistence type="inferred from homology"/>
<comment type="caution">
    <text evidence="4">The sequence shown here is derived from an EMBL/GenBank/DDBJ whole genome shotgun (WGS) entry which is preliminary data.</text>
</comment>
<gene>
    <name evidence="4" type="primary">prpD</name>
    <name evidence="4" type="ORF">MBFIL_12270</name>
</gene>
<comment type="similarity">
    <text evidence="1">Belongs to the PrpD family.</text>
</comment>
<dbReference type="EC" id="4.2.1.79" evidence="4"/>
<evidence type="ECO:0000313" key="4">
    <source>
        <dbReference type="EMBL" id="KZX12097.1"/>
    </source>
</evidence>
<dbReference type="SUPFAM" id="SSF103378">
    <property type="entry name" value="2-methylcitrate dehydratase PrpD"/>
    <property type="match status" value="1"/>
</dbReference>
<dbReference type="EMBL" id="LWMT01000235">
    <property type="protein sequence ID" value="KZX12097.1"/>
    <property type="molecule type" value="Genomic_DNA"/>
</dbReference>
<dbReference type="PANTHER" id="PTHR16943:SF8">
    <property type="entry name" value="2-METHYLCITRATE DEHYDRATASE"/>
    <property type="match status" value="1"/>
</dbReference>